<gene>
    <name evidence="2" type="ORF">MGAL_10B055346</name>
</gene>
<dbReference type="EMBL" id="UYJE01009247">
    <property type="protein sequence ID" value="VDI71645.1"/>
    <property type="molecule type" value="Genomic_DNA"/>
</dbReference>
<protein>
    <submittedName>
        <fullName evidence="2">Uncharacterized protein</fullName>
    </submittedName>
</protein>
<evidence type="ECO:0000313" key="2">
    <source>
        <dbReference type="EMBL" id="VDI71645.1"/>
    </source>
</evidence>
<dbReference type="AlphaFoldDB" id="A0A8B6H027"/>
<evidence type="ECO:0000313" key="3">
    <source>
        <dbReference type="Proteomes" id="UP000596742"/>
    </source>
</evidence>
<organism evidence="2 3">
    <name type="scientific">Mytilus galloprovincialis</name>
    <name type="common">Mediterranean mussel</name>
    <dbReference type="NCBI Taxonomy" id="29158"/>
    <lineage>
        <taxon>Eukaryota</taxon>
        <taxon>Metazoa</taxon>
        <taxon>Spiralia</taxon>
        <taxon>Lophotrochozoa</taxon>
        <taxon>Mollusca</taxon>
        <taxon>Bivalvia</taxon>
        <taxon>Autobranchia</taxon>
        <taxon>Pteriomorphia</taxon>
        <taxon>Mytilida</taxon>
        <taxon>Mytiloidea</taxon>
        <taxon>Mytilidae</taxon>
        <taxon>Mytilinae</taxon>
        <taxon>Mytilus</taxon>
    </lineage>
</organism>
<dbReference type="Proteomes" id="UP000596742">
    <property type="component" value="Unassembled WGS sequence"/>
</dbReference>
<accession>A0A8B6H027</accession>
<proteinExistence type="predicted"/>
<reference evidence="2" key="1">
    <citation type="submission" date="2018-11" db="EMBL/GenBank/DDBJ databases">
        <authorList>
            <person name="Alioto T."/>
            <person name="Alioto T."/>
        </authorList>
    </citation>
    <scope>NUCLEOTIDE SEQUENCE</scope>
</reference>
<feature type="region of interest" description="Disordered" evidence="1">
    <location>
        <begin position="29"/>
        <end position="54"/>
    </location>
</feature>
<comment type="caution">
    <text evidence="2">The sequence shown here is derived from an EMBL/GenBank/DDBJ whole genome shotgun (WGS) entry which is preliminary data.</text>
</comment>
<keyword evidence="3" id="KW-1185">Reference proteome</keyword>
<evidence type="ECO:0000256" key="1">
    <source>
        <dbReference type="SAM" id="MobiDB-lite"/>
    </source>
</evidence>
<name>A0A8B6H027_MYTGA</name>
<sequence>MFICRLESVLSKGTRTSTKIKTVKEQRFVKSNSEEANHNIKSKDNSIKHNVEQSNHEERALHNSLVKKEDVQINNRTTMPPGKDILNGAMDDTPDQPNDVTVSNLSCDNLFSQESVDSIQNNREDKVFRNCSSDSSITTKVSVMSVDSIVSSSDCELRFLKSSRSSKDESNSPLSPVSEV</sequence>